<dbReference type="Pfam" id="PF25954">
    <property type="entry name" value="Beta-barrel_RND_2"/>
    <property type="match status" value="1"/>
</dbReference>
<dbReference type="Gene3D" id="1.10.287.470">
    <property type="entry name" value="Helix hairpin bin"/>
    <property type="match status" value="1"/>
</dbReference>
<dbReference type="Gene3D" id="2.40.30.170">
    <property type="match status" value="1"/>
</dbReference>
<evidence type="ECO:0000256" key="2">
    <source>
        <dbReference type="SAM" id="Coils"/>
    </source>
</evidence>
<name>A0A9D1V048_9BACT</name>
<evidence type="ECO:0000259" key="3">
    <source>
        <dbReference type="Pfam" id="PF25954"/>
    </source>
</evidence>
<dbReference type="InterPro" id="IPR006143">
    <property type="entry name" value="RND_pump_MFP"/>
</dbReference>
<dbReference type="InterPro" id="IPR058792">
    <property type="entry name" value="Beta-barrel_RND_2"/>
</dbReference>
<evidence type="ECO:0000313" key="5">
    <source>
        <dbReference type="Proteomes" id="UP000824202"/>
    </source>
</evidence>
<dbReference type="AlphaFoldDB" id="A0A9D1V048"/>
<dbReference type="Gene3D" id="2.40.420.20">
    <property type="match status" value="1"/>
</dbReference>
<comment type="similarity">
    <text evidence="1">Belongs to the membrane fusion protein (MFP) (TC 8.A.1) family.</text>
</comment>
<accession>A0A9D1V048</accession>
<feature type="domain" description="CusB-like beta-barrel" evidence="3">
    <location>
        <begin position="196"/>
        <end position="266"/>
    </location>
</feature>
<dbReference type="Proteomes" id="UP000824202">
    <property type="component" value="Unassembled WGS sequence"/>
</dbReference>
<dbReference type="NCBIfam" id="TIGR01730">
    <property type="entry name" value="RND_mfp"/>
    <property type="match status" value="1"/>
</dbReference>
<dbReference type="Gene3D" id="2.40.50.100">
    <property type="match status" value="1"/>
</dbReference>
<keyword evidence="2" id="KW-0175">Coiled coil</keyword>
<dbReference type="GO" id="GO:0015562">
    <property type="term" value="F:efflux transmembrane transporter activity"/>
    <property type="evidence" value="ECO:0007669"/>
    <property type="project" value="TreeGrafter"/>
</dbReference>
<dbReference type="SUPFAM" id="SSF111369">
    <property type="entry name" value="HlyD-like secretion proteins"/>
    <property type="match status" value="1"/>
</dbReference>
<reference evidence="4" key="2">
    <citation type="submission" date="2021-04" db="EMBL/GenBank/DDBJ databases">
        <authorList>
            <person name="Gilroy R."/>
        </authorList>
    </citation>
    <scope>NUCLEOTIDE SEQUENCE</scope>
    <source>
        <strain evidence="4">23274</strain>
    </source>
</reference>
<dbReference type="PANTHER" id="PTHR30469">
    <property type="entry name" value="MULTIDRUG RESISTANCE PROTEIN MDTA"/>
    <property type="match status" value="1"/>
</dbReference>
<proteinExistence type="inferred from homology"/>
<reference evidence="4" key="1">
    <citation type="journal article" date="2021" name="PeerJ">
        <title>Extensive microbial diversity within the chicken gut microbiome revealed by metagenomics and culture.</title>
        <authorList>
            <person name="Gilroy R."/>
            <person name="Ravi A."/>
            <person name="Getino M."/>
            <person name="Pursley I."/>
            <person name="Horton D.L."/>
            <person name="Alikhan N.F."/>
            <person name="Baker D."/>
            <person name="Gharbi K."/>
            <person name="Hall N."/>
            <person name="Watson M."/>
            <person name="Adriaenssens E.M."/>
            <person name="Foster-Nyarko E."/>
            <person name="Jarju S."/>
            <person name="Secka A."/>
            <person name="Antonio M."/>
            <person name="Oren A."/>
            <person name="Chaudhuri R.R."/>
            <person name="La Ragione R."/>
            <person name="Hildebrand F."/>
            <person name="Pallen M.J."/>
        </authorList>
    </citation>
    <scope>NUCLEOTIDE SEQUENCE</scope>
    <source>
        <strain evidence="4">23274</strain>
    </source>
</reference>
<sequence>MIRNIILPIFAIVLLASCSGKEKGNNSQNASTEAIPVKVQKLEKTNIANTVEQTANLIADEQVYYAPASTGRIKQIHVEVGDRIKKGEVLVEMDQTNLVQAEVQLENLKAEYNRAVALNETNSISKQAYDAAVTQYEVAKSNYEFLKENTQMLAPFDGIVTGKYFENGEVYTGIATGGASKPAIITIEKINPMKAQVNLAEQYYLAIKKGTPVELKSNLFPERTFQGTVNIVYPSIDPSSRTFTVEVKIPNQDEALKSGMYGTINFFIGETETIVAPALAVLKLQGSNDRYVFINDNGIAKRVAVKLGRRFDDKVELLSDEIHEGDELVIVGQGRLINGSKLDIQNH</sequence>
<evidence type="ECO:0000256" key="1">
    <source>
        <dbReference type="ARBA" id="ARBA00009477"/>
    </source>
</evidence>
<gene>
    <name evidence="4" type="ORF">H9863_06110</name>
</gene>
<dbReference type="FunFam" id="2.40.30.170:FF:000010">
    <property type="entry name" value="Efflux RND transporter periplasmic adaptor subunit"/>
    <property type="match status" value="1"/>
</dbReference>
<feature type="coiled-coil region" evidence="2">
    <location>
        <begin position="91"/>
        <end position="149"/>
    </location>
</feature>
<protein>
    <submittedName>
        <fullName evidence="4">Efflux RND transporter periplasmic adaptor subunit</fullName>
    </submittedName>
</protein>
<dbReference type="EMBL" id="DXFT01000116">
    <property type="protein sequence ID" value="HIX03673.1"/>
    <property type="molecule type" value="Genomic_DNA"/>
</dbReference>
<comment type="caution">
    <text evidence="4">The sequence shown here is derived from an EMBL/GenBank/DDBJ whole genome shotgun (WGS) entry which is preliminary data.</text>
</comment>
<organism evidence="4 5">
    <name type="scientific">Candidatus Odoribacter faecigallinarum</name>
    <dbReference type="NCBI Taxonomy" id="2838706"/>
    <lineage>
        <taxon>Bacteria</taxon>
        <taxon>Pseudomonadati</taxon>
        <taxon>Bacteroidota</taxon>
        <taxon>Bacteroidia</taxon>
        <taxon>Bacteroidales</taxon>
        <taxon>Odoribacteraceae</taxon>
        <taxon>Odoribacter</taxon>
    </lineage>
</organism>
<evidence type="ECO:0000313" key="4">
    <source>
        <dbReference type="EMBL" id="HIX03673.1"/>
    </source>
</evidence>
<dbReference type="PROSITE" id="PS51257">
    <property type="entry name" value="PROKAR_LIPOPROTEIN"/>
    <property type="match status" value="1"/>
</dbReference>
<dbReference type="GO" id="GO:1990281">
    <property type="term" value="C:efflux pump complex"/>
    <property type="evidence" value="ECO:0007669"/>
    <property type="project" value="TreeGrafter"/>
</dbReference>